<dbReference type="InterPro" id="IPR004046">
    <property type="entry name" value="GST_C"/>
</dbReference>
<feature type="domain" description="GST C-terminal" evidence="7">
    <location>
        <begin position="138"/>
        <end position="259"/>
    </location>
</feature>
<dbReference type="FunFam" id="3.40.30.10:FF:000035">
    <property type="entry name" value="hematopoietic prostaglandin D synthase"/>
    <property type="match status" value="1"/>
</dbReference>
<evidence type="ECO:0000313" key="8">
    <source>
        <dbReference type="EMBL" id="TGZ53162.1"/>
    </source>
</evidence>
<dbReference type="Gene3D" id="3.40.30.10">
    <property type="entry name" value="Glutaredoxin"/>
    <property type="match status" value="1"/>
</dbReference>
<feature type="domain" description="GST N-terminal" evidence="6">
    <location>
        <begin position="59"/>
        <end position="136"/>
    </location>
</feature>
<gene>
    <name evidence="8" type="ORF">DBV15_01571</name>
</gene>
<dbReference type="SFLD" id="SFLDG01205">
    <property type="entry name" value="AMPS.1"/>
    <property type="match status" value="1"/>
</dbReference>
<dbReference type="Pfam" id="PF14497">
    <property type="entry name" value="GST_C_3"/>
    <property type="match status" value="1"/>
</dbReference>
<dbReference type="EC" id="2.5.1.18" evidence="2"/>
<comment type="subunit">
    <text evidence="1">Homodimer.</text>
</comment>
<dbReference type="FunFam" id="1.20.1050.10:FF:000030">
    <property type="entry name" value="Glutathione S-transferase S1"/>
    <property type="match status" value="1"/>
</dbReference>
<sequence>MTCNDCVSNMPSYKLSYFTATALGEPIRFLFSYAGIEFVDERFDYEKDWPKLKPSIDMPSYKLTYFDLTGVGEPIRLLFSYAGIDFVDKRIDKNDWPKLKPTMPFGKVPVLEVDGKRIHQSVAIARYVAKQCSLAGKNDLESLEIDSTVDTIYDLKANLEDFHYESKEQAKEEKLKAAKVTVPYYLERLDAQVKKNGGYFVGGTLTWADITFVALLDYLNHMINENIIEKYENLKQLQKKVEELPAIKSWIKKRPSTSTLYQN</sequence>
<comment type="catalytic activity">
    <reaction evidence="5">
        <text>RX + glutathione = an S-substituted glutathione + a halide anion + H(+)</text>
        <dbReference type="Rhea" id="RHEA:16437"/>
        <dbReference type="ChEBI" id="CHEBI:15378"/>
        <dbReference type="ChEBI" id="CHEBI:16042"/>
        <dbReference type="ChEBI" id="CHEBI:17792"/>
        <dbReference type="ChEBI" id="CHEBI:57925"/>
        <dbReference type="ChEBI" id="CHEBI:90779"/>
        <dbReference type="EC" id="2.5.1.18"/>
    </reaction>
</comment>
<evidence type="ECO:0000259" key="6">
    <source>
        <dbReference type="PROSITE" id="PS50404"/>
    </source>
</evidence>
<dbReference type="PROSITE" id="PS50405">
    <property type="entry name" value="GST_CTER"/>
    <property type="match status" value="1"/>
</dbReference>
<dbReference type="GO" id="GO:0004364">
    <property type="term" value="F:glutathione transferase activity"/>
    <property type="evidence" value="ECO:0007669"/>
    <property type="project" value="UniProtKB-EC"/>
</dbReference>
<dbReference type="EMBL" id="QBLH01001083">
    <property type="protein sequence ID" value="TGZ53162.1"/>
    <property type="molecule type" value="Genomic_DNA"/>
</dbReference>
<comment type="similarity">
    <text evidence="4">Belongs to the GST superfamily. Sigma family.</text>
</comment>
<proteinExistence type="inferred from homology"/>
<evidence type="ECO:0000256" key="5">
    <source>
        <dbReference type="ARBA" id="ARBA00047960"/>
    </source>
</evidence>
<dbReference type="AlphaFoldDB" id="A0A4S2KT11"/>
<comment type="caution">
    <text evidence="8">The sequence shown here is derived from an EMBL/GenBank/DDBJ whole genome shotgun (WGS) entry which is preliminary data.</text>
</comment>
<evidence type="ECO:0000256" key="2">
    <source>
        <dbReference type="ARBA" id="ARBA00012452"/>
    </source>
</evidence>
<dbReference type="GO" id="GO:0006749">
    <property type="term" value="P:glutathione metabolic process"/>
    <property type="evidence" value="ECO:0007669"/>
    <property type="project" value="TreeGrafter"/>
</dbReference>
<name>A0A4S2KT11_9HYME</name>
<keyword evidence="9" id="KW-1185">Reference proteome</keyword>
<dbReference type="CDD" id="cd03192">
    <property type="entry name" value="GST_C_Sigma_like"/>
    <property type="match status" value="1"/>
</dbReference>
<evidence type="ECO:0000259" key="7">
    <source>
        <dbReference type="PROSITE" id="PS50405"/>
    </source>
</evidence>
<evidence type="ECO:0000256" key="4">
    <source>
        <dbReference type="ARBA" id="ARBA00038317"/>
    </source>
</evidence>
<dbReference type="SUPFAM" id="SSF47616">
    <property type="entry name" value="GST C-terminal domain-like"/>
    <property type="match status" value="1"/>
</dbReference>
<dbReference type="InterPro" id="IPR050213">
    <property type="entry name" value="GST_superfamily"/>
</dbReference>
<protein>
    <recommendedName>
        <fullName evidence="2">glutathione transferase</fullName>
        <ecNumber evidence="2">2.5.1.18</ecNumber>
    </recommendedName>
</protein>
<dbReference type="PROSITE" id="PS50404">
    <property type="entry name" value="GST_NTER"/>
    <property type="match status" value="2"/>
</dbReference>
<keyword evidence="3 8" id="KW-0808">Transferase</keyword>
<dbReference type="InterPro" id="IPR040079">
    <property type="entry name" value="Glutathione_S-Trfase"/>
</dbReference>
<evidence type="ECO:0000256" key="1">
    <source>
        <dbReference type="ARBA" id="ARBA00011738"/>
    </source>
</evidence>
<reference evidence="8 9" key="1">
    <citation type="journal article" date="2019" name="Philos. Trans. R. Soc. Lond., B, Biol. Sci.">
        <title>Ant behaviour and brain gene expression of defending hosts depend on the ecological success of the intruding social parasite.</title>
        <authorList>
            <person name="Kaur R."/>
            <person name="Stoldt M."/>
            <person name="Jongepier E."/>
            <person name="Feldmeyer B."/>
            <person name="Menzel F."/>
            <person name="Bornberg-Bauer E."/>
            <person name="Foitzik S."/>
        </authorList>
    </citation>
    <scope>NUCLEOTIDE SEQUENCE [LARGE SCALE GENOMIC DNA]</scope>
    <source>
        <tissue evidence="8">Whole body</tissue>
    </source>
</reference>
<dbReference type="Proteomes" id="UP000310200">
    <property type="component" value="Unassembled WGS sequence"/>
</dbReference>
<organism evidence="8 9">
    <name type="scientific">Temnothorax longispinosus</name>
    <dbReference type="NCBI Taxonomy" id="300112"/>
    <lineage>
        <taxon>Eukaryota</taxon>
        <taxon>Metazoa</taxon>
        <taxon>Ecdysozoa</taxon>
        <taxon>Arthropoda</taxon>
        <taxon>Hexapoda</taxon>
        <taxon>Insecta</taxon>
        <taxon>Pterygota</taxon>
        <taxon>Neoptera</taxon>
        <taxon>Endopterygota</taxon>
        <taxon>Hymenoptera</taxon>
        <taxon>Apocrita</taxon>
        <taxon>Aculeata</taxon>
        <taxon>Formicoidea</taxon>
        <taxon>Formicidae</taxon>
        <taxon>Myrmicinae</taxon>
        <taxon>Temnothorax</taxon>
    </lineage>
</organism>
<dbReference type="InterPro" id="IPR010987">
    <property type="entry name" value="Glutathione-S-Trfase_C-like"/>
</dbReference>
<dbReference type="SFLD" id="SFLDG00363">
    <property type="entry name" value="AMPS_(cytGST):_Alpha-__Mu-__Pi"/>
    <property type="match status" value="1"/>
</dbReference>
<dbReference type="SFLD" id="SFLDS00019">
    <property type="entry name" value="Glutathione_Transferase_(cytos"/>
    <property type="match status" value="1"/>
</dbReference>
<dbReference type="Pfam" id="PF02798">
    <property type="entry name" value="GST_N"/>
    <property type="match status" value="1"/>
</dbReference>
<dbReference type="PANTHER" id="PTHR11571:SF224">
    <property type="entry name" value="HEMATOPOIETIC PROSTAGLANDIN D SYNTHASE"/>
    <property type="match status" value="1"/>
</dbReference>
<feature type="domain" description="GST N-terminal" evidence="6">
    <location>
        <begin position="11"/>
        <end position="63"/>
    </location>
</feature>
<accession>A0A4S2KT11</accession>
<dbReference type="Gene3D" id="1.20.1050.130">
    <property type="match status" value="1"/>
</dbReference>
<dbReference type="STRING" id="300112.A0A4S2KT11"/>
<dbReference type="SUPFAM" id="SSF52833">
    <property type="entry name" value="Thioredoxin-like"/>
    <property type="match status" value="2"/>
</dbReference>
<dbReference type="InterPro" id="IPR036249">
    <property type="entry name" value="Thioredoxin-like_sf"/>
</dbReference>
<evidence type="ECO:0000313" key="9">
    <source>
        <dbReference type="Proteomes" id="UP000310200"/>
    </source>
</evidence>
<dbReference type="CDD" id="cd03039">
    <property type="entry name" value="GST_N_Sigma_like"/>
    <property type="match status" value="1"/>
</dbReference>
<dbReference type="GO" id="GO:0004602">
    <property type="term" value="F:glutathione peroxidase activity"/>
    <property type="evidence" value="ECO:0007669"/>
    <property type="project" value="UniProtKB-ARBA"/>
</dbReference>
<dbReference type="PANTHER" id="PTHR11571">
    <property type="entry name" value="GLUTATHIONE S-TRANSFERASE"/>
    <property type="match status" value="1"/>
</dbReference>
<dbReference type="InterPro" id="IPR036282">
    <property type="entry name" value="Glutathione-S-Trfase_C_sf"/>
</dbReference>
<dbReference type="InterPro" id="IPR004045">
    <property type="entry name" value="Glutathione_S-Trfase_N"/>
</dbReference>
<evidence type="ECO:0000256" key="3">
    <source>
        <dbReference type="ARBA" id="ARBA00022679"/>
    </source>
</evidence>